<dbReference type="Gene3D" id="3.40.50.720">
    <property type="entry name" value="NAD(P)-binding Rossmann-like Domain"/>
    <property type="match status" value="2"/>
</dbReference>
<dbReference type="PANTHER" id="PTHR10160">
    <property type="entry name" value="NAD(P) TRANSHYDROGENASE"/>
    <property type="match status" value="1"/>
</dbReference>
<dbReference type="GO" id="GO:0006740">
    <property type="term" value="P:NADPH regeneration"/>
    <property type="evidence" value="ECO:0007669"/>
    <property type="project" value="TreeGrafter"/>
</dbReference>
<feature type="region of interest" description="Disordered" evidence="8">
    <location>
        <begin position="371"/>
        <end position="427"/>
    </location>
</feature>
<comment type="function">
    <text evidence="1">The transhydrogenation between NADH and NADP is coupled to respiration and ATP hydrolysis and functions as a proton pump across the membrane.</text>
</comment>
<dbReference type="Proteomes" id="UP000280726">
    <property type="component" value="Unassembled WGS sequence"/>
</dbReference>
<keyword evidence="4" id="KW-0521">NADP</keyword>
<reference evidence="11 12" key="1">
    <citation type="submission" date="2018-11" db="EMBL/GenBank/DDBJ databases">
        <title>Sequencing the genomes of 1000 actinobacteria strains.</title>
        <authorList>
            <person name="Klenk H.-P."/>
        </authorList>
    </citation>
    <scope>NUCLEOTIDE SEQUENCE [LARGE SCALE GENOMIC DNA]</scope>
    <source>
        <strain evidence="11 12">DSM 14418</strain>
    </source>
</reference>
<comment type="caution">
    <text evidence="11">The sequence shown here is derived from an EMBL/GenBank/DDBJ whole genome shotgun (WGS) entry which is preliminary data.</text>
</comment>
<keyword evidence="6" id="KW-0520">NAD</keyword>
<dbReference type="OrthoDB" id="9804592at2"/>
<dbReference type="GO" id="GO:0050661">
    <property type="term" value="F:NADP binding"/>
    <property type="evidence" value="ECO:0007669"/>
    <property type="project" value="TreeGrafter"/>
</dbReference>
<name>A0A3N4Z0L2_9MICO</name>
<evidence type="ECO:0000256" key="1">
    <source>
        <dbReference type="ARBA" id="ARBA00003943"/>
    </source>
</evidence>
<dbReference type="SUPFAM" id="SSF51735">
    <property type="entry name" value="NAD(P)-binding Rossmann-fold domains"/>
    <property type="match status" value="1"/>
</dbReference>
<dbReference type="InterPro" id="IPR036291">
    <property type="entry name" value="NAD(P)-bd_dom_sf"/>
</dbReference>
<evidence type="ECO:0000256" key="2">
    <source>
        <dbReference type="ARBA" id="ARBA00012943"/>
    </source>
</evidence>
<sequence length="427" mass="42909">MITIAAPREPSPETRVALVPDIVSALVRAGHRVLVESGAGAASTHPDEAYTAAGAEVVPAIDLAAVDVLAHVTPLPATAFGRLRPGAVTLGLESPLDDDERLAAANANRLTVLAFERLPRTSRAQSMDVLSSQALAAGYRCVLEAAIRLPRFFPLAMTAAGTVPPAKVVVLGIGVAGLQAIATAKRLGAKVAANDIRPDSAEEARSVGATFIDVGLDAAEGTGTGGYARALGSSAAERQQAALAPHIADADVLITTAAVPGHRAPLLVTAAMVAAMRPGSVVVDLAASTGGNVEASRPGEDVRVPSSRGAGEVTVVGLASAPSDLPADASRLYAKNVANVLALLVADGELVVPLDDDIVAGLALTHEGVTRDRDGAPVAPPAAPVADAAPVAPETDVTTPPGADLISPVSPDTAGEDRTTSYAGGRR</sequence>
<evidence type="ECO:0000256" key="3">
    <source>
        <dbReference type="ARBA" id="ARBA00022741"/>
    </source>
</evidence>
<dbReference type="InterPro" id="IPR007698">
    <property type="entry name" value="AlaDH/PNT_NAD(H)-bd"/>
</dbReference>
<accession>A0A3N4Z0L2</accession>
<dbReference type="SUPFAM" id="SSF52283">
    <property type="entry name" value="Formate/glycerate dehydrogenase catalytic domain-like"/>
    <property type="match status" value="1"/>
</dbReference>
<dbReference type="SMART" id="SM01002">
    <property type="entry name" value="AlaDh_PNT_C"/>
    <property type="match status" value="1"/>
</dbReference>
<keyword evidence="5" id="KW-1278">Translocase</keyword>
<dbReference type="CDD" id="cd05304">
    <property type="entry name" value="Rubrum_tdh"/>
    <property type="match status" value="1"/>
</dbReference>
<dbReference type="PANTHER" id="PTHR10160:SF19">
    <property type="entry name" value="PROTON-TRANSLOCATING NAD(P)(+) TRANSHYDROGENASE"/>
    <property type="match status" value="1"/>
</dbReference>
<feature type="domain" description="Alanine dehydrogenase/pyridine nucleotide transhydrogenase NAD(H)-binding" evidence="9">
    <location>
        <begin position="146"/>
        <end position="317"/>
    </location>
</feature>
<dbReference type="Pfam" id="PF05222">
    <property type="entry name" value="AlaDh_PNT_N"/>
    <property type="match status" value="1"/>
</dbReference>
<organism evidence="11 12">
    <name type="scientific">Georgenia muralis</name>
    <dbReference type="NCBI Taxonomy" id="154117"/>
    <lineage>
        <taxon>Bacteria</taxon>
        <taxon>Bacillati</taxon>
        <taxon>Actinomycetota</taxon>
        <taxon>Actinomycetes</taxon>
        <taxon>Micrococcales</taxon>
        <taxon>Bogoriellaceae</taxon>
        <taxon>Georgenia</taxon>
    </lineage>
</organism>
<dbReference type="Pfam" id="PF01262">
    <property type="entry name" value="AlaDh_PNT_C"/>
    <property type="match status" value="1"/>
</dbReference>
<evidence type="ECO:0000313" key="12">
    <source>
        <dbReference type="Proteomes" id="UP000280726"/>
    </source>
</evidence>
<proteinExistence type="predicted"/>
<feature type="domain" description="Alanine dehydrogenase/pyridine nucleotide transhydrogenase N-terminal" evidence="10">
    <location>
        <begin position="5"/>
        <end position="137"/>
    </location>
</feature>
<evidence type="ECO:0000256" key="7">
    <source>
        <dbReference type="ARBA" id="ARBA00048202"/>
    </source>
</evidence>
<evidence type="ECO:0000256" key="4">
    <source>
        <dbReference type="ARBA" id="ARBA00022857"/>
    </source>
</evidence>
<protein>
    <recommendedName>
        <fullName evidence="2">proton-translocating NAD(P)(+) transhydrogenase</fullName>
        <ecNumber evidence="2">7.1.1.1</ecNumber>
    </recommendedName>
</protein>
<comment type="catalytic activity">
    <reaction evidence="7">
        <text>NAD(+) + NADPH + H(+)(in) = NADH + NADP(+) + H(+)(out)</text>
        <dbReference type="Rhea" id="RHEA:47992"/>
        <dbReference type="ChEBI" id="CHEBI:15378"/>
        <dbReference type="ChEBI" id="CHEBI:57540"/>
        <dbReference type="ChEBI" id="CHEBI:57783"/>
        <dbReference type="ChEBI" id="CHEBI:57945"/>
        <dbReference type="ChEBI" id="CHEBI:58349"/>
        <dbReference type="EC" id="7.1.1.1"/>
    </reaction>
</comment>
<dbReference type="EC" id="7.1.1.1" evidence="2"/>
<evidence type="ECO:0000256" key="8">
    <source>
        <dbReference type="SAM" id="MobiDB-lite"/>
    </source>
</evidence>
<dbReference type="GO" id="GO:0008750">
    <property type="term" value="F:proton-translocating NAD(P)+ transhydrogenase activity"/>
    <property type="evidence" value="ECO:0007669"/>
    <property type="project" value="UniProtKB-EC"/>
</dbReference>
<dbReference type="GO" id="GO:0005886">
    <property type="term" value="C:plasma membrane"/>
    <property type="evidence" value="ECO:0007669"/>
    <property type="project" value="TreeGrafter"/>
</dbReference>
<feature type="compositionally biased region" description="Low complexity" evidence="8">
    <location>
        <begin position="384"/>
        <end position="393"/>
    </location>
</feature>
<dbReference type="RefSeq" id="WP_123915951.1">
    <property type="nucleotide sequence ID" value="NZ_RKRA01000001.1"/>
</dbReference>
<evidence type="ECO:0000259" key="9">
    <source>
        <dbReference type="SMART" id="SM01002"/>
    </source>
</evidence>
<evidence type="ECO:0000256" key="5">
    <source>
        <dbReference type="ARBA" id="ARBA00022967"/>
    </source>
</evidence>
<evidence type="ECO:0000313" key="11">
    <source>
        <dbReference type="EMBL" id="RPF26829.1"/>
    </source>
</evidence>
<gene>
    <name evidence="11" type="ORF">EDD32_1287</name>
</gene>
<dbReference type="EMBL" id="RKRA01000001">
    <property type="protein sequence ID" value="RPF26829.1"/>
    <property type="molecule type" value="Genomic_DNA"/>
</dbReference>
<keyword evidence="12" id="KW-1185">Reference proteome</keyword>
<evidence type="ECO:0000256" key="6">
    <source>
        <dbReference type="ARBA" id="ARBA00023027"/>
    </source>
</evidence>
<dbReference type="AlphaFoldDB" id="A0A3N4Z0L2"/>
<keyword evidence="3" id="KW-0547">Nucleotide-binding</keyword>
<evidence type="ECO:0000259" key="10">
    <source>
        <dbReference type="SMART" id="SM01003"/>
    </source>
</evidence>
<dbReference type="InterPro" id="IPR007886">
    <property type="entry name" value="AlaDH/PNT_N"/>
</dbReference>
<dbReference type="SMART" id="SM01003">
    <property type="entry name" value="AlaDh_PNT_N"/>
    <property type="match status" value="1"/>
</dbReference>